<evidence type="ECO:0000259" key="1">
    <source>
        <dbReference type="Pfam" id="PF01610"/>
    </source>
</evidence>
<feature type="domain" description="Transposase IS204/IS1001/IS1096/IS1165 DDE" evidence="1">
    <location>
        <begin position="2"/>
        <end position="116"/>
    </location>
</feature>
<dbReference type="Proteomes" id="UP001568894">
    <property type="component" value="Unassembled WGS sequence"/>
</dbReference>
<reference evidence="2 3" key="1">
    <citation type="submission" date="2023-05" db="EMBL/GenBank/DDBJ databases">
        <title>Adaptations of aquatic viruses from atmosphere-close ecosystems of the Central Arctic Ocean.</title>
        <authorList>
            <person name="Rahlff J."/>
            <person name="Holmfeldt K."/>
        </authorList>
    </citation>
    <scope>NUCLEOTIDE SEQUENCE [LARGE SCALE GENOMIC DNA]</scope>
    <source>
        <strain evidence="2 3">Arc14</strain>
    </source>
</reference>
<sequence length="122" mass="14620">MEKWTNNPQQRAYLLFELYPDIKKAYIQSQKPRAIYNNNDKNVAMLKLAHWYRKVEESRFKNVNIVFITITVNYQSILNYFDNRSTNASAEFFNAKIKAFKSQFLGVRKIDFFLFRLSNLFA</sequence>
<protein>
    <submittedName>
        <fullName evidence="2">Transposase</fullName>
    </submittedName>
</protein>
<gene>
    <name evidence="2" type="ORF">QO192_00015</name>
</gene>
<name>A0ABV4K7L8_9FLAO</name>
<evidence type="ECO:0000313" key="2">
    <source>
        <dbReference type="EMBL" id="MEZ7513655.1"/>
    </source>
</evidence>
<keyword evidence="3" id="KW-1185">Reference proteome</keyword>
<proteinExistence type="predicted"/>
<organism evidence="2 3">
    <name type="scientific">Flavobacterium frigidarium</name>
    <dbReference type="NCBI Taxonomy" id="99286"/>
    <lineage>
        <taxon>Bacteria</taxon>
        <taxon>Pseudomonadati</taxon>
        <taxon>Bacteroidota</taxon>
        <taxon>Flavobacteriia</taxon>
        <taxon>Flavobacteriales</taxon>
        <taxon>Flavobacteriaceae</taxon>
        <taxon>Flavobacterium</taxon>
    </lineage>
</organism>
<comment type="caution">
    <text evidence="2">The sequence shown here is derived from an EMBL/GenBank/DDBJ whole genome shotgun (WGS) entry which is preliminary data.</text>
</comment>
<evidence type="ECO:0000313" key="3">
    <source>
        <dbReference type="Proteomes" id="UP001568894"/>
    </source>
</evidence>
<accession>A0ABV4K7L8</accession>
<dbReference type="InterPro" id="IPR002560">
    <property type="entry name" value="Transposase_DDE"/>
</dbReference>
<dbReference type="Pfam" id="PF01610">
    <property type="entry name" value="DDE_Tnp_ISL3"/>
    <property type="match status" value="1"/>
</dbReference>
<dbReference type="EMBL" id="JASMRN010000001">
    <property type="protein sequence ID" value="MEZ7513655.1"/>
    <property type="molecule type" value="Genomic_DNA"/>
</dbReference>